<evidence type="ECO:0000256" key="1">
    <source>
        <dbReference type="SAM" id="MobiDB-lite"/>
    </source>
</evidence>
<feature type="region of interest" description="Disordered" evidence="1">
    <location>
        <begin position="1"/>
        <end position="58"/>
    </location>
</feature>
<evidence type="ECO:0000313" key="2">
    <source>
        <dbReference type="EMBL" id="CAA9264703.1"/>
    </source>
</evidence>
<feature type="non-terminal residue" evidence="2">
    <location>
        <position position="1"/>
    </location>
</feature>
<proteinExistence type="predicted"/>
<dbReference type="AlphaFoldDB" id="A0A6J4IX78"/>
<feature type="compositionally biased region" description="Basic residues" evidence="1">
    <location>
        <begin position="1"/>
        <end position="12"/>
    </location>
</feature>
<feature type="compositionally biased region" description="Basic residues" evidence="1">
    <location>
        <begin position="24"/>
        <end position="34"/>
    </location>
</feature>
<organism evidence="2">
    <name type="scientific">uncultured Arthrobacter sp</name>
    <dbReference type="NCBI Taxonomy" id="114050"/>
    <lineage>
        <taxon>Bacteria</taxon>
        <taxon>Bacillati</taxon>
        <taxon>Actinomycetota</taxon>
        <taxon>Actinomycetes</taxon>
        <taxon>Micrococcales</taxon>
        <taxon>Micrococcaceae</taxon>
        <taxon>Arthrobacter</taxon>
        <taxon>environmental samples</taxon>
    </lineage>
</organism>
<gene>
    <name evidence="2" type="ORF">AVDCRST_MAG83-3194</name>
</gene>
<name>A0A6J4IX78_9MICC</name>
<accession>A0A6J4IX78</accession>
<protein>
    <submittedName>
        <fullName evidence="2">Uncharacterized protein</fullName>
    </submittedName>
</protein>
<reference evidence="2" key="1">
    <citation type="submission" date="2020-02" db="EMBL/GenBank/DDBJ databases">
        <authorList>
            <person name="Meier V. D."/>
        </authorList>
    </citation>
    <scope>NUCLEOTIDE SEQUENCE</scope>
    <source>
        <strain evidence="2">AVDCRST_MAG83</strain>
    </source>
</reference>
<dbReference type="EMBL" id="CADCTE010000156">
    <property type="protein sequence ID" value="CAA9264703.1"/>
    <property type="molecule type" value="Genomic_DNA"/>
</dbReference>
<sequence>VDQRRRRTYRARRTGDGHSAQGPRCRRRPGHFLRSRPAVGYRGGQPGCLRHDGGMGQM</sequence>
<feature type="compositionally biased region" description="Basic and acidic residues" evidence="1">
    <location>
        <begin position="49"/>
        <end position="58"/>
    </location>
</feature>
<feature type="non-terminal residue" evidence="2">
    <location>
        <position position="58"/>
    </location>
</feature>